<proteinExistence type="inferred from homology"/>
<dbReference type="EMBL" id="DVLT01000014">
    <property type="protein sequence ID" value="HIU02066.1"/>
    <property type="molecule type" value="Genomic_DNA"/>
</dbReference>
<dbReference type="AlphaFoldDB" id="A0A9D1HEX9"/>
<evidence type="ECO:0000313" key="6">
    <source>
        <dbReference type="Proteomes" id="UP000824164"/>
    </source>
</evidence>
<dbReference type="SUPFAM" id="SSF53383">
    <property type="entry name" value="PLP-dependent transferases"/>
    <property type="match status" value="1"/>
</dbReference>
<dbReference type="PROSITE" id="PS00105">
    <property type="entry name" value="AA_TRANSFER_CLASS_1"/>
    <property type="match status" value="1"/>
</dbReference>
<dbReference type="InterPro" id="IPR004839">
    <property type="entry name" value="Aminotransferase_I/II_large"/>
</dbReference>
<keyword evidence="3" id="KW-0808">Transferase</keyword>
<dbReference type="InterPro" id="IPR004838">
    <property type="entry name" value="NHTrfase_class1_PyrdxlP-BS"/>
</dbReference>
<accession>A0A9D1HEX9</accession>
<dbReference type="Gene3D" id="3.90.1150.10">
    <property type="entry name" value="Aspartate Aminotransferase, domain 1"/>
    <property type="match status" value="1"/>
</dbReference>
<dbReference type="GO" id="GO:0030170">
    <property type="term" value="F:pyridoxal phosphate binding"/>
    <property type="evidence" value="ECO:0007669"/>
    <property type="project" value="InterPro"/>
</dbReference>
<dbReference type="PANTHER" id="PTHR42885:SF1">
    <property type="entry name" value="THREONINE-PHOSPHATE DECARBOXYLASE"/>
    <property type="match status" value="1"/>
</dbReference>
<dbReference type="CDD" id="cd00609">
    <property type="entry name" value="AAT_like"/>
    <property type="match status" value="1"/>
</dbReference>
<dbReference type="Pfam" id="PF00155">
    <property type="entry name" value="Aminotran_1_2"/>
    <property type="match status" value="1"/>
</dbReference>
<comment type="similarity">
    <text evidence="3">Belongs to the class-I pyridoxal-phosphate-dependent aminotransferase family.</text>
</comment>
<evidence type="ECO:0000259" key="4">
    <source>
        <dbReference type="Pfam" id="PF00155"/>
    </source>
</evidence>
<evidence type="ECO:0000256" key="3">
    <source>
        <dbReference type="RuleBase" id="RU000481"/>
    </source>
</evidence>
<dbReference type="GO" id="GO:0008483">
    <property type="term" value="F:transaminase activity"/>
    <property type="evidence" value="ECO:0007669"/>
    <property type="project" value="UniProtKB-KW"/>
</dbReference>
<dbReference type="EC" id="2.6.1.-" evidence="3"/>
<organism evidence="5 6">
    <name type="scientific">Candidatus Onthocola gallistercoris</name>
    <dbReference type="NCBI Taxonomy" id="2840876"/>
    <lineage>
        <taxon>Bacteria</taxon>
        <taxon>Bacillati</taxon>
        <taxon>Bacillota</taxon>
        <taxon>Bacilli</taxon>
        <taxon>Candidatus Onthocola</taxon>
    </lineage>
</organism>
<evidence type="ECO:0000256" key="1">
    <source>
        <dbReference type="ARBA" id="ARBA00001933"/>
    </source>
</evidence>
<feature type="domain" description="Aminotransferase class I/classII large" evidence="4">
    <location>
        <begin position="23"/>
        <end position="349"/>
    </location>
</feature>
<dbReference type="InterPro" id="IPR015422">
    <property type="entry name" value="PyrdxlP-dep_Trfase_small"/>
</dbReference>
<keyword evidence="2" id="KW-0663">Pyridoxal phosphate</keyword>
<dbReference type="Gene3D" id="3.40.640.10">
    <property type="entry name" value="Type I PLP-dependent aspartate aminotransferase-like (Major domain)"/>
    <property type="match status" value="1"/>
</dbReference>
<comment type="caution">
    <text evidence="5">The sequence shown here is derived from an EMBL/GenBank/DDBJ whole genome shotgun (WGS) entry which is preliminary data.</text>
</comment>
<protein>
    <recommendedName>
        <fullName evidence="3">Aminotransferase</fullName>
        <ecNumber evidence="3">2.6.1.-</ecNumber>
    </recommendedName>
</protein>
<reference evidence="5" key="1">
    <citation type="submission" date="2020-10" db="EMBL/GenBank/DDBJ databases">
        <authorList>
            <person name="Gilroy R."/>
        </authorList>
    </citation>
    <scope>NUCLEOTIDE SEQUENCE</scope>
    <source>
        <strain evidence="5">CHK187-14744</strain>
    </source>
</reference>
<dbReference type="InterPro" id="IPR015424">
    <property type="entry name" value="PyrdxlP-dep_Trfase"/>
</dbReference>
<dbReference type="Proteomes" id="UP000824164">
    <property type="component" value="Unassembled WGS sequence"/>
</dbReference>
<reference evidence="5" key="2">
    <citation type="journal article" date="2021" name="PeerJ">
        <title>Extensive microbial diversity within the chicken gut microbiome revealed by metagenomics and culture.</title>
        <authorList>
            <person name="Gilroy R."/>
            <person name="Ravi A."/>
            <person name="Getino M."/>
            <person name="Pursley I."/>
            <person name="Horton D.L."/>
            <person name="Alikhan N.F."/>
            <person name="Baker D."/>
            <person name="Gharbi K."/>
            <person name="Hall N."/>
            <person name="Watson M."/>
            <person name="Adriaenssens E.M."/>
            <person name="Foster-Nyarko E."/>
            <person name="Jarju S."/>
            <person name="Secka A."/>
            <person name="Antonio M."/>
            <person name="Oren A."/>
            <person name="Chaudhuri R.R."/>
            <person name="La Ragione R."/>
            <person name="Hildebrand F."/>
            <person name="Pallen M.J."/>
        </authorList>
    </citation>
    <scope>NUCLEOTIDE SEQUENCE</scope>
    <source>
        <strain evidence="5">CHK187-14744</strain>
    </source>
</reference>
<dbReference type="PANTHER" id="PTHR42885">
    <property type="entry name" value="HISTIDINOL-PHOSPHATE AMINOTRANSFERASE-RELATED"/>
    <property type="match status" value="1"/>
</dbReference>
<gene>
    <name evidence="5" type="ORF">IAB63_02300</name>
</gene>
<keyword evidence="3 5" id="KW-0032">Aminotransferase</keyword>
<sequence length="365" mass="40944">MEMEHGGDILGASHLSGIAPDMLLDFSVNVTPLGIPEKIKTAMYESLGQAGLYPDLSKRRLNQAIGRKHHIPESWVCCGNGASDLIFRLVFALKPKKALILAPTFVEYASALCCVTGDIERYRVDHKDFMVREDILDRITERTDLVILCNPNNPTGQLIPRDLMIKIAGKCALTHTLLLIDECFLEFAENGKDYSMEKFLPAYPGMVILKSFTKMFGIAGLRLGYMLCSDSDLCRMADRFGCDWNVNCVAEAAGLAALECDDYVEKVVACVSKERAFLITSLESLGISVVHGKANYLLFRVPGEERLYEKLLAKGIMIRTCSNYDNLGRDYYRIGIRTPEDDRYLVRSLDEILRPEEADRKEMDA</sequence>
<comment type="cofactor">
    <cofactor evidence="1 3">
        <name>pyridoxal 5'-phosphate</name>
        <dbReference type="ChEBI" id="CHEBI:597326"/>
    </cofactor>
</comment>
<dbReference type="InterPro" id="IPR015421">
    <property type="entry name" value="PyrdxlP-dep_Trfase_major"/>
</dbReference>
<name>A0A9D1HEX9_9FIRM</name>
<evidence type="ECO:0000313" key="5">
    <source>
        <dbReference type="EMBL" id="HIU02066.1"/>
    </source>
</evidence>
<evidence type="ECO:0000256" key="2">
    <source>
        <dbReference type="ARBA" id="ARBA00022898"/>
    </source>
</evidence>